<sequence length="46" mass="5618">MKHNIENKFKGDAEQKRKFFNSNCRKYSLQEIDDGQTIYFPKNHIR</sequence>
<comment type="caution">
    <text evidence="1">The sequence shown here is derived from an EMBL/GenBank/DDBJ whole genome shotgun (WGS) entry which is preliminary data.</text>
</comment>
<proteinExistence type="predicted"/>
<feature type="non-terminal residue" evidence="1">
    <location>
        <position position="46"/>
    </location>
</feature>
<gene>
    <name evidence="1" type="ORF">FWILDA_LOCUS19418</name>
</gene>
<accession>A0A9W4TAT7</accession>
<protein>
    <submittedName>
        <fullName evidence="1">8390_t:CDS:1</fullName>
    </submittedName>
</protein>
<reference evidence="1" key="1">
    <citation type="submission" date="2022-08" db="EMBL/GenBank/DDBJ databases">
        <authorList>
            <person name="Kallberg Y."/>
            <person name="Tangrot J."/>
            <person name="Rosling A."/>
        </authorList>
    </citation>
    <scope>NUCLEOTIDE SEQUENCE</scope>
    <source>
        <strain evidence="1">Wild A</strain>
    </source>
</reference>
<name>A0A9W4TAT7_9GLOM</name>
<evidence type="ECO:0000313" key="1">
    <source>
        <dbReference type="EMBL" id="CAI2200131.1"/>
    </source>
</evidence>
<dbReference type="AlphaFoldDB" id="A0A9W4TAT7"/>
<organism evidence="1 2">
    <name type="scientific">Funneliformis geosporum</name>
    <dbReference type="NCBI Taxonomy" id="1117311"/>
    <lineage>
        <taxon>Eukaryota</taxon>
        <taxon>Fungi</taxon>
        <taxon>Fungi incertae sedis</taxon>
        <taxon>Mucoromycota</taxon>
        <taxon>Glomeromycotina</taxon>
        <taxon>Glomeromycetes</taxon>
        <taxon>Glomerales</taxon>
        <taxon>Glomeraceae</taxon>
        <taxon>Funneliformis</taxon>
    </lineage>
</organism>
<evidence type="ECO:0000313" key="2">
    <source>
        <dbReference type="Proteomes" id="UP001153678"/>
    </source>
</evidence>
<keyword evidence="2" id="KW-1185">Reference proteome</keyword>
<dbReference type="Proteomes" id="UP001153678">
    <property type="component" value="Unassembled WGS sequence"/>
</dbReference>
<dbReference type="EMBL" id="CAMKVN010023422">
    <property type="protein sequence ID" value="CAI2200131.1"/>
    <property type="molecule type" value="Genomic_DNA"/>
</dbReference>